<dbReference type="HOGENOM" id="CLU_1983127_0_0_1"/>
<evidence type="ECO:0000313" key="4">
    <source>
        <dbReference type="Proteomes" id="UP000011185"/>
    </source>
</evidence>
<name>L7JRF5_TRAHO</name>
<dbReference type="AlphaFoldDB" id="L7JRF5"/>
<keyword evidence="1" id="KW-0472">Membrane</keyword>
<dbReference type="VEuPathDB" id="MicrosporidiaDB:THOM_3005"/>
<evidence type="ECO:0000313" key="3">
    <source>
        <dbReference type="EMBL" id="ELQ74053.1"/>
    </source>
</evidence>
<keyword evidence="1" id="KW-1133">Transmembrane helix</keyword>
<organism evidence="3 4">
    <name type="scientific">Trachipleistophora hominis</name>
    <name type="common">Microsporidian parasite</name>
    <dbReference type="NCBI Taxonomy" id="72359"/>
    <lineage>
        <taxon>Eukaryota</taxon>
        <taxon>Fungi</taxon>
        <taxon>Fungi incertae sedis</taxon>
        <taxon>Microsporidia</taxon>
        <taxon>Pleistophoridae</taxon>
        <taxon>Trachipleistophora</taxon>
    </lineage>
</organism>
<accession>L7JRF5</accession>
<dbReference type="Proteomes" id="UP000011185">
    <property type="component" value="Unassembled WGS sequence"/>
</dbReference>
<gene>
    <name evidence="3" type="ORF">THOM_3005</name>
</gene>
<evidence type="ECO:0000256" key="1">
    <source>
        <dbReference type="SAM" id="Phobius"/>
    </source>
</evidence>
<feature type="signal peptide" evidence="2">
    <location>
        <begin position="1"/>
        <end position="23"/>
    </location>
</feature>
<keyword evidence="2" id="KW-0732">Signal</keyword>
<sequence length="126" mass="14312">MHGMVPFHSIILHLSLFVSTSLPNHCITDQNDTTVSNDTSGVVLYRAAPCNFRNYAAGMFTNMKTESKIGLYYVSVLMVILIAIGIFFLYRCCKRRTQSDHTLQVTYRSPVREERSESIVELSIND</sequence>
<keyword evidence="1" id="KW-0812">Transmembrane</keyword>
<dbReference type="EMBL" id="JH994079">
    <property type="protein sequence ID" value="ELQ74053.1"/>
    <property type="molecule type" value="Genomic_DNA"/>
</dbReference>
<proteinExistence type="predicted"/>
<dbReference type="InParanoid" id="L7JRF5"/>
<feature type="chain" id="PRO_5003979065" description="Transposable element encoded protein" evidence="2">
    <location>
        <begin position="24"/>
        <end position="126"/>
    </location>
</feature>
<evidence type="ECO:0000256" key="2">
    <source>
        <dbReference type="SAM" id="SignalP"/>
    </source>
</evidence>
<evidence type="ECO:0008006" key="5">
    <source>
        <dbReference type="Google" id="ProtNLM"/>
    </source>
</evidence>
<keyword evidence="4" id="KW-1185">Reference proteome</keyword>
<protein>
    <recommendedName>
        <fullName evidence="5">Transposable element encoded protein</fullName>
    </recommendedName>
</protein>
<feature type="transmembrane region" description="Helical" evidence="1">
    <location>
        <begin position="69"/>
        <end position="90"/>
    </location>
</feature>
<reference evidence="3 4" key="1">
    <citation type="journal article" date="2012" name="PLoS Pathog.">
        <title>The genome of the obligate intracellular parasite Trachipleistophora hominis: new insights into microsporidian genome dynamics and reductive evolution.</title>
        <authorList>
            <person name="Heinz E."/>
            <person name="Williams T.A."/>
            <person name="Nakjang S."/>
            <person name="Noel C.J."/>
            <person name="Swan D.C."/>
            <person name="Goldberg A.V."/>
            <person name="Harris S.R."/>
            <person name="Weinmaier T."/>
            <person name="Markert S."/>
            <person name="Becher D."/>
            <person name="Bernhardt J."/>
            <person name="Dagan T."/>
            <person name="Hacker C."/>
            <person name="Lucocq J.M."/>
            <person name="Schweder T."/>
            <person name="Rattei T."/>
            <person name="Hall N."/>
            <person name="Hirt R.P."/>
            <person name="Embley T.M."/>
        </authorList>
    </citation>
    <scope>NUCLEOTIDE SEQUENCE [LARGE SCALE GENOMIC DNA]</scope>
</reference>